<dbReference type="EMBL" id="JAKROA010000004">
    <property type="protein sequence ID" value="KAL5107404.1"/>
    <property type="molecule type" value="Genomic_DNA"/>
</dbReference>
<dbReference type="Pfam" id="PF04142">
    <property type="entry name" value="Nuc_sug_transp"/>
    <property type="match status" value="1"/>
</dbReference>
<feature type="transmembrane region" description="Helical" evidence="7">
    <location>
        <begin position="281"/>
        <end position="301"/>
    </location>
</feature>
<feature type="transmembrane region" description="Helical" evidence="7">
    <location>
        <begin position="403"/>
        <end position="422"/>
    </location>
</feature>
<evidence type="ECO:0000256" key="2">
    <source>
        <dbReference type="ARBA" id="ARBA00009976"/>
    </source>
</evidence>
<keyword evidence="3" id="KW-0762">Sugar transport</keyword>
<dbReference type="Proteomes" id="UP001651158">
    <property type="component" value="Unassembled WGS sequence"/>
</dbReference>
<protein>
    <submittedName>
        <fullName evidence="8">UDP-N-acetylglucosamine transporter</fullName>
    </submittedName>
</protein>
<dbReference type="SUPFAM" id="SSF103481">
    <property type="entry name" value="Multidrug resistance efflux transporter EmrE"/>
    <property type="match status" value="1"/>
</dbReference>
<comment type="similarity">
    <text evidence="2">Belongs to the nucleotide-sugar transporter family. SLC35A subfamily.</text>
</comment>
<keyword evidence="3" id="KW-0813">Transport</keyword>
<evidence type="ECO:0000256" key="7">
    <source>
        <dbReference type="SAM" id="Phobius"/>
    </source>
</evidence>
<dbReference type="PANTHER" id="PTHR10231">
    <property type="entry name" value="NUCLEOTIDE-SUGAR TRANSMEMBRANE TRANSPORTER"/>
    <property type="match status" value="1"/>
</dbReference>
<evidence type="ECO:0000313" key="8">
    <source>
        <dbReference type="EMBL" id="KAL5107404.1"/>
    </source>
</evidence>
<keyword evidence="5 7" id="KW-1133">Transmembrane helix</keyword>
<evidence type="ECO:0000313" key="9">
    <source>
        <dbReference type="Proteomes" id="UP001651158"/>
    </source>
</evidence>
<evidence type="ECO:0000256" key="6">
    <source>
        <dbReference type="ARBA" id="ARBA00023136"/>
    </source>
</evidence>
<dbReference type="NCBIfam" id="TIGR00803">
    <property type="entry name" value="nst"/>
    <property type="match status" value="1"/>
</dbReference>
<name>A0ABR4QCQ5_9CEST</name>
<feature type="transmembrane region" description="Helical" evidence="7">
    <location>
        <begin position="313"/>
        <end position="333"/>
    </location>
</feature>
<accession>A0ABR4QCQ5</accession>
<comment type="subcellular location">
    <subcellularLocation>
        <location evidence="1">Membrane</location>
        <topology evidence="1">Multi-pass membrane protein</topology>
    </subcellularLocation>
</comment>
<organism evidence="8 9">
    <name type="scientific">Taenia crassiceps</name>
    <dbReference type="NCBI Taxonomy" id="6207"/>
    <lineage>
        <taxon>Eukaryota</taxon>
        <taxon>Metazoa</taxon>
        <taxon>Spiralia</taxon>
        <taxon>Lophotrochozoa</taxon>
        <taxon>Platyhelminthes</taxon>
        <taxon>Cestoda</taxon>
        <taxon>Eucestoda</taxon>
        <taxon>Cyclophyllidea</taxon>
        <taxon>Taeniidae</taxon>
        <taxon>Taenia</taxon>
    </lineage>
</organism>
<dbReference type="InterPro" id="IPR007271">
    <property type="entry name" value="Nuc_sug_transpt"/>
</dbReference>
<feature type="transmembrane region" description="Helical" evidence="7">
    <location>
        <begin position="140"/>
        <end position="163"/>
    </location>
</feature>
<feature type="transmembrane region" description="Helical" evidence="7">
    <location>
        <begin position="108"/>
        <end position="128"/>
    </location>
</feature>
<sequence length="440" mass="47965">MAGGSGMSTFSRQNLDTSTDARAIVELWQFRRGSIDAKVMIIVTRVSPSSLEHTLHWIGSPFYLKGCSFIVSSILSTMEASHNGRFVSQKTRARTTSSLAWDPQSLKVLGLVVLTFQTTALVLLMRYTRLPSPTNPTSSLYITSTAVFCAEVCKVLICFWAVFLQNGNSLGATYVELHRELFSAPMELVKLGIPAGLYTLQNNFLYVALSNLDAATYQITYQLKILTTAVFMVAMLRKRITVSQWIALFILIIGVAFVQLAPSANAKAEASKTSPTHQNTLIGLMAVILASLSSGFAGVYFEKLMKFTSPSIWIRNIQLGFWGSILAFVGVFLTDGVAVMQGGFFRGYNLCVVIVIALQSLGGLCVAVVIKYADNILKVFATSISIIFSCLASYYLLNDFQPNWYFAIGAIAVLSATALYSLGGSMKPPASELPVTVNKD</sequence>
<evidence type="ECO:0000256" key="1">
    <source>
        <dbReference type="ARBA" id="ARBA00004141"/>
    </source>
</evidence>
<dbReference type="InterPro" id="IPR037185">
    <property type="entry name" value="EmrE-like"/>
</dbReference>
<evidence type="ECO:0000256" key="5">
    <source>
        <dbReference type="ARBA" id="ARBA00022989"/>
    </source>
</evidence>
<evidence type="ECO:0000256" key="3">
    <source>
        <dbReference type="ARBA" id="ARBA00022597"/>
    </source>
</evidence>
<feature type="transmembrane region" description="Helical" evidence="7">
    <location>
        <begin position="345"/>
        <end position="370"/>
    </location>
</feature>
<comment type="caution">
    <text evidence="8">The sequence shown here is derived from an EMBL/GenBank/DDBJ whole genome shotgun (WGS) entry which is preliminary data.</text>
</comment>
<proteinExistence type="inferred from homology"/>
<gene>
    <name evidence="8" type="ORF">TcWFU_001871</name>
</gene>
<feature type="transmembrane region" description="Helical" evidence="7">
    <location>
        <begin position="377"/>
        <end position="397"/>
    </location>
</feature>
<feature type="transmembrane region" description="Helical" evidence="7">
    <location>
        <begin position="243"/>
        <end position="261"/>
    </location>
</feature>
<keyword evidence="6 7" id="KW-0472">Membrane</keyword>
<evidence type="ECO:0000256" key="4">
    <source>
        <dbReference type="ARBA" id="ARBA00022692"/>
    </source>
</evidence>
<keyword evidence="4 7" id="KW-0812">Transmembrane</keyword>
<keyword evidence="9" id="KW-1185">Reference proteome</keyword>
<reference evidence="8 9" key="1">
    <citation type="journal article" date="2022" name="Front. Cell. Infect. Microbiol.">
        <title>The Genomes of Two Strains of Taenia crassiceps the Animal Model for the Study of Human Cysticercosis.</title>
        <authorList>
            <person name="Bobes R.J."/>
            <person name="Estrada K."/>
            <person name="Rios-Valencia D.G."/>
            <person name="Calderon-Gallegos A."/>
            <person name="de la Torre P."/>
            <person name="Carrero J.C."/>
            <person name="Sanchez-Flores A."/>
            <person name="Laclette J.P."/>
        </authorList>
    </citation>
    <scope>NUCLEOTIDE SEQUENCE [LARGE SCALE GENOMIC DNA]</scope>
    <source>
        <strain evidence="8">WFUcys</strain>
    </source>
</reference>